<name>X1L207_9ZZZZ</name>
<sequence>MIITEEWDGTEEHKQELVNQHSDLRLKEEQRHLDGNWLIFTDEPYVEPEPPRDLEKEVDELKARVSKMELVRSK</sequence>
<evidence type="ECO:0000313" key="1">
    <source>
        <dbReference type="EMBL" id="GAH88228.1"/>
    </source>
</evidence>
<dbReference type="EMBL" id="BARU01038800">
    <property type="protein sequence ID" value="GAH88228.1"/>
    <property type="molecule type" value="Genomic_DNA"/>
</dbReference>
<dbReference type="AlphaFoldDB" id="X1L207"/>
<comment type="caution">
    <text evidence="1">The sequence shown here is derived from an EMBL/GenBank/DDBJ whole genome shotgun (WGS) entry which is preliminary data.</text>
</comment>
<gene>
    <name evidence="1" type="ORF">S03H2_60239</name>
</gene>
<protein>
    <submittedName>
        <fullName evidence="1">Uncharacterized protein</fullName>
    </submittedName>
</protein>
<proteinExistence type="predicted"/>
<reference evidence="1" key="1">
    <citation type="journal article" date="2014" name="Front. Microbiol.">
        <title>High frequency of phylogenetically diverse reductive dehalogenase-homologous genes in deep subseafloor sedimentary metagenomes.</title>
        <authorList>
            <person name="Kawai M."/>
            <person name="Futagami T."/>
            <person name="Toyoda A."/>
            <person name="Takaki Y."/>
            <person name="Nishi S."/>
            <person name="Hori S."/>
            <person name="Arai W."/>
            <person name="Tsubouchi T."/>
            <person name="Morono Y."/>
            <person name="Uchiyama I."/>
            <person name="Ito T."/>
            <person name="Fujiyama A."/>
            <person name="Inagaki F."/>
            <person name="Takami H."/>
        </authorList>
    </citation>
    <scope>NUCLEOTIDE SEQUENCE</scope>
    <source>
        <strain evidence="1">Expedition CK06-06</strain>
    </source>
</reference>
<organism evidence="1">
    <name type="scientific">marine sediment metagenome</name>
    <dbReference type="NCBI Taxonomy" id="412755"/>
    <lineage>
        <taxon>unclassified sequences</taxon>
        <taxon>metagenomes</taxon>
        <taxon>ecological metagenomes</taxon>
    </lineage>
</organism>
<accession>X1L207</accession>